<gene>
    <name evidence="2" type="ORF">FGO68_gene5052</name>
</gene>
<comment type="caution">
    <text evidence="2">The sequence shown here is derived from an EMBL/GenBank/DDBJ whole genome shotgun (WGS) entry which is preliminary data.</text>
</comment>
<feature type="transmembrane region" description="Helical" evidence="1">
    <location>
        <begin position="87"/>
        <end position="110"/>
    </location>
</feature>
<name>A0A8J8T189_HALGN</name>
<dbReference type="Proteomes" id="UP000785679">
    <property type="component" value="Unassembled WGS sequence"/>
</dbReference>
<organism evidence="2 3">
    <name type="scientific">Halteria grandinella</name>
    <dbReference type="NCBI Taxonomy" id="5974"/>
    <lineage>
        <taxon>Eukaryota</taxon>
        <taxon>Sar</taxon>
        <taxon>Alveolata</taxon>
        <taxon>Ciliophora</taxon>
        <taxon>Intramacronucleata</taxon>
        <taxon>Spirotrichea</taxon>
        <taxon>Stichotrichia</taxon>
        <taxon>Sporadotrichida</taxon>
        <taxon>Halteriidae</taxon>
        <taxon>Halteria</taxon>
    </lineage>
</organism>
<protein>
    <submittedName>
        <fullName evidence="2">Uncharacterized protein</fullName>
    </submittedName>
</protein>
<evidence type="ECO:0000256" key="1">
    <source>
        <dbReference type="SAM" id="Phobius"/>
    </source>
</evidence>
<dbReference type="EMBL" id="RRYP01010342">
    <property type="protein sequence ID" value="TNV78439.1"/>
    <property type="molecule type" value="Genomic_DNA"/>
</dbReference>
<accession>A0A8J8T189</accession>
<dbReference type="AlphaFoldDB" id="A0A8J8T189"/>
<keyword evidence="1" id="KW-1133">Transmembrane helix</keyword>
<keyword evidence="1" id="KW-0812">Transmembrane</keyword>
<keyword evidence="3" id="KW-1185">Reference proteome</keyword>
<reference evidence="2" key="1">
    <citation type="submission" date="2019-06" db="EMBL/GenBank/DDBJ databases">
        <authorList>
            <person name="Zheng W."/>
        </authorList>
    </citation>
    <scope>NUCLEOTIDE SEQUENCE</scope>
    <source>
        <strain evidence="2">QDHG01</strain>
    </source>
</reference>
<sequence>MNLNYQASEKQIRVVRPELNHADSETSSFLNAKSNPKATTHPSRCKNVLELIKYSLSFISLGQYSTKLYHQIATNSRSRGYQSSWEIGVCTIFAYAIIIAISISQITSFLDYERSARVEYVPIEFETSRFMQMTLQELFDAGFQLPYIDGILQNDPAWVNYLYAGTSNEEYNFNYTSTESSMKFGLQIVEFANATKKFDSKPDDVTDIQQFKKLLLNMQNPFETHQKGLKLKCLYQMQRQNVAFVHQPNSDLVGALQTKEKVYYRYINYDESWVNIRLKLQLLSDYRSLDRHNFGIGFISNFFIWFQGIQPVPTTTIHVSSEIVYDTLRTKDPGPMFELFIFLDPVMTEHQIRSQTPVELIAKIGGLLVLTRVFFLARWFNERRFERMLESEYGGKEQFTFNTFARLNKKVKEQENEIRELKRQIGSKIE</sequence>
<evidence type="ECO:0000313" key="3">
    <source>
        <dbReference type="Proteomes" id="UP000785679"/>
    </source>
</evidence>
<proteinExistence type="predicted"/>
<keyword evidence="1" id="KW-0472">Membrane</keyword>
<evidence type="ECO:0000313" key="2">
    <source>
        <dbReference type="EMBL" id="TNV78439.1"/>
    </source>
</evidence>